<protein>
    <submittedName>
        <fullName evidence="1">Uncharacterized protein</fullName>
    </submittedName>
</protein>
<organism evidence="1">
    <name type="scientific">Phage sp. ctIHi3</name>
    <dbReference type="NCBI Taxonomy" id="2825791"/>
    <lineage>
        <taxon>Viruses</taxon>
    </lineage>
</organism>
<proteinExistence type="predicted"/>
<dbReference type="EMBL" id="BK015582">
    <property type="protein sequence ID" value="DAE14400.1"/>
    <property type="molecule type" value="Genomic_DNA"/>
</dbReference>
<accession>A0A8S5Q5R4</accession>
<evidence type="ECO:0000313" key="1">
    <source>
        <dbReference type="EMBL" id="DAE14400.1"/>
    </source>
</evidence>
<name>A0A8S5Q5R4_9VIRU</name>
<reference evidence="1" key="1">
    <citation type="journal article" date="2021" name="Proc. Natl. Acad. Sci. U.S.A.">
        <title>A Catalog of Tens of Thousands of Viruses from Human Metagenomes Reveals Hidden Associations with Chronic Diseases.</title>
        <authorList>
            <person name="Tisza M.J."/>
            <person name="Buck C.B."/>
        </authorList>
    </citation>
    <scope>NUCLEOTIDE SEQUENCE</scope>
    <source>
        <strain evidence="1">CtIHi3</strain>
    </source>
</reference>
<sequence>MYSTIRKRLLCVNRRINSFSLSLCFFSLSASL</sequence>